<dbReference type="EMBL" id="JAYWIO010000005">
    <property type="protein sequence ID" value="KAK7259249.1"/>
    <property type="molecule type" value="Genomic_DNA"/>
</dbReference>
<name>A0AAN9ELB9_CROPI</name>
<sequence length="212" mass="23689">MMTSGSRNRKSKVVTPVDDESKGNKWRKLVGSMRPFHLQSNESPPHQSEPNKIIPQISLPSSPSPITTTEDDGDEIVTTPTSNFVGEEPYSPSSPPESRYASAVGLNELVPSDEENEKHTLNASASIVGLNELVVVESDNDKEDEMTEEEEIVEEEYGENNGNNIGDEMIDAKADEFIAQFYQQMRLQRFDVVDRRYYERSQRSLGGDESSA</sequence>
<feature type="compositionally biased region" description="Acidic residues" evidence="1">
    <location>
        <begin position="138"/>
        <end position="158"/>
    </location>
</feature>
<feature type="region of interest" description="Disordered" evidence="1">
    <location>
        <begin position="1"/>
        <end position="100"/>
    </location>
</feature>
<dbReference type="PANTHER" id="PTHR36378">
    <property type="entry name" value="COTTON FIBER PROTEIN"/>
    <property type="match status" value="1"/>
</dbReference>
<feature type="compositionally biased region" description="Polar residues" evidence="1">
    <location>
        <begin position="38"/>
        <end position="50"/>
    </location>
</feature>
<dbReference type="AlphaFoldDB" id="A0AAN9ELB9"/>
<organism evidence="2 3">
    <name type="scientific">Crotalaria pallida</name>
    <name type="common">Smooth rattlebox</name>
    <name type="synonym">Crotalaria striata</name>
    <dbReference type="NCBI Taxonomy" id="3830"/>
    <lineage>
        <taxon>Eukaryota</taxon>
        <taxon>Viridiplantae</taxon>
        <taxon>Streptophyta</taxon>
        <taxon>Embryophyta</taxon>
        <taxon>Tracheophyta</taxon>
        <taxon>Spermatophyta</taxon>
        <taxon>Magnoliopsida</taxon>
        <taxon>eudicotyledons</taxon>
        <taxon>Gunneridae</taxon>
        <taxon>Pentapetalae</taxon>
        <taxon>rosids</taxon>
        <taxon>fabids</taxon>
        <taxon>Fabales</taxon>
        <taxon>Fabaceae</taxon>
        <taxon>Papilionoideae</taxon>
        <taxon>50 kb inversion clade</taxon>
        <taxon>genistoids sensu lato</taxon>
        <taxon>core genistoids</taxon>
        <taxon>Crotalarieae</taxon>
        <taxon>Crotalaria</taxon>
    </lineage>
</organism>
<dbReference type="InterPro" id="IPR008480">
    <property type="entry name" value="DUF761_pln"/>
</dbReference>
<feature type="region of interest" description="Disordered" evidence="1">
    <location>
        <begin position="136"/>
        <end position="167"/>
    </location>
</feature>
<feature type="compositionally biased region" description="Low complexity" evidence="1">
    <location>
        <begin position="53"/>
        <end position="66"/>
    </location>
</feature>
<keyword evidence="3" id="KW-1185">Reference proteome</keyword>
<comment type="caution">
    <text evidence="2">The sequence shown here is derived from an EMBL/GenBank/DDBJ whole genome shotgun (WGS) entry which is preliminary data.</text>
</comment>
<reference evidence="2 3" key="1">
    <citation type="submission" date="2024-01" db="EMBL/GenBank/DDBJ databases">
        <title>The genomes of 5 underutilized Papilionoideae crops provide insights into root nodulation and disease resistanc.</title>
        <authorList>
            <person name="Yuan L."/>
        </authorList>
    </citation>
    <scope>NUCLEOTIDE SEQUENCE [LARGE SCALE GENOMIC DNA]</scope>
    <source>
        <strain evidence="2">ZHUSHIDOU_FW_LH</strain>
        <tissue evidence="2">Leaf</tissue>
    </source>
</reference>
<accession>A0AAN9ELB9</accession>
<dbReference type="Pfam" id="PF05553">
    <property type="entry name" value="DUF761"/>
    <property type="match status" value="1"/>
</dbReference>
<protein>
    <submittedName>
        <fullName evidence="2">Uncharacterized protein</fullName>
    </submittedName>
</protein>
<evidence type="ECO:0000313" key="3">
    <source>
        <dbReference type="Proteomes" id="UP001372338"/>
    </source>
</evidence>
<evidence type="ECO:0000313" key="2">
    <source>
        <dbReference type="EMBL" id="KAK7259249.1"/>
    </source>
</evidence>
<proteinExistence type="predicted"/>
<gene>
    <name evidence="2" type="ORF">RIF29_24851</name>
</gene>
<dbReference type="Proteomes" id="UP001372338">
    <property type="component" value="Unassembled WGS sequence"/>
</dbReference>
<dbReference type="PANTHER" id="PTHR36378:SF1">
    <property type="entry name" value="COTTON FIBER PROTEIN"/>
    <property type="match status" value="1"/>
</dbReference>
<evidence type="ECO:0000256" key="1">
    <source>
        <dbReference type="SAM" id="MobiDB-lite"/>
    </source>
</evidence>